<proteinExistence type="predicted"/>
<dbReference type="PROSITE" id="PS51257">
    <property type="entry name" value="PROKAR_LIPOPROTEIN"/>
    <property type="match status" value="1"/>
</dbReference>
<dbReference type="AlphaFoldDB" id="A0A5A7SF98"/>
<evidence type="ECO:0000313" key="2">
    <source>
        <dbReference type="EMBL" id="KAA0023205.1"/>
    </source>
</evidence>
<organism evidence="2 3">
    <name type="scientific">Antrihabitans cavernicola</name>
    <dbReference type="NCBI Taxonomy" id="2495913"/>
    <lineage>
        <taxon>Bacteria</taxon>
        <taxon>Bacillati</taxon>
        <taxon>Actinomycetota</taxon>
        <taxon>Actinomycetes</taxon>
        <taxon>Mycobacteriales</taxon>
        <taxon>Nocardiaceae</taxon>
        <taxon>Antrihabitans</taxon>
    </lineage>
</organism>
<gene>
    <name evidence="2" type="ORF">FOY51_11845</name>
</gene>
<keyword evidence="3" id="KW-1185">Reference proteome</keyword>
<dbReference type="EMBL" id="VLNY01000004">
    <property type="protein sequence ID" value="KAA0023205.1"/>
    <property type="molecule type" value="Genomic_DNA"/>
</dbReference>
<sequence length="306" mass="31732">MSSPVRLRMLVLATALTVATLVAGCADTSDPVTGEGDSTESAGEEVTVPISAVTTSLVDPGNEPREVLGPRVAPDASQQVTLRTDFRVQQQIDDLPNQDFSAPPLAIPLTAALGNEGIGMTLGKVTTPDAALAKDLGPSAGSHAGLTVDPFGAVTALRIRPSAKAVDNARSAIEQALYQAVFLAVAFPKDPVGAGAVWTIRQQITGGVTLDQVTTATLQERDGNRLTIGLDVSQTPKAPVWNLPNGAGMLDIDAYASHGSGKVTLDLSLPLPVDGSVTIGGSQDLRDPKTSTRLRQTTSNLVQWGR</sequence>
<evidence type="ECO:0000256" key="1">
    <source>
        <dbReference type="SAM" id="SignalP"/>
    </source>
</evidence>
<evidence type="ECO:0008006" key="4">
    <source>
        <dbReference type="Google" id="ProtNLM"/>
    </source>
</evidence>
<dbReference type="OrthoDB" id="4566419at2"/>
<name>A0A5A7SF98_9NOCA</name>
<dbReference type="Proteomes" id="UP000322244">
    <property type="component" value="Unassembled WGS sequence"/>
</dbReference>
<accession>A0A5A7SF98</accession>
<feature type="signal peptide" evidence="1">
    <location>
        <begin position="1"/>
        <end position="25"/>
    </location>
</feature>
<protein>
    <recommendedName>
        <fullName evidence="4">Lipoprotein</fullName>
    </recommendedName>
</protein>
<keyword evidence="1" id="KW-0732">Signal</keyword>
<feature type="chain" id="PRO_5038524897" description="Lipoprotein" evidence="1">
    <location>
        <begin position="26"/>
        <end position="306"/>
    </location>
</feature>
<comment type="caution">
    <text evidence="2">The sequence shown here is derived from an EMBL/GenBank/DDBJ whole genome shotgun (WGS) entry which is preliminary data.</text>
</comment>
<evidence type="ECO:0000313" key="3">
    <source>
        <dbReference type="Proteomes" id="UP000322244"/>
    </source>
</evidence>
<reference evidence="2 3" key="1">
    <citation type="submission" date="2019-07" db="EMBL/GenBank/DDBJ databases">
        <title>Rhodococcus cavernicolus sp. nov., isolated from a cave.</title>
        <authorList>
            <person name="Lee S.D."/>
        </authorList>
    </citation>
    <scope>NUCLEOTIDE SEQUENCE [LARGE SCALE GENOMIC DNA]</scope>
    <source>
        <strain evidence="2 3">C1-24</strain>
    </source>
</reference>